<dbReference type="PANTHER" id="PTHR21143">
    <property type="entry name" value="INVERTEBRATE GUSTATORY RECEPTOR"/>
    <property type="match status" value="1"/>
</dbReference>
<name>A0A8S1CYZ2_9INSE</name>
<evidence type="ECO:0000256" key="3">
    <source>
        <dbReference type="ARBA" id="ARBA00022692"/>
    </source>
</evidence>
<dbReference type="EMBL" id="CADEPI010000084">
    <property type="protein sequence ID" value="CAB3373299.1"/>
    <property type="molecule type" value="Genomic_DNA"/>
</dbReference>
<organism evidence="9 10">
    <name type="scientific">Cloeon dipterum</name>
    <dbReference type="NCBI Taxonomy" id="197152"/>
    <lineage>
        <taxon>Eukaryota</taxon>
        <taxon>Metazoa</taxon>
        <taxon>Ecdysozoa</taxon>
        <taxon>Arthropoda</taxon>
        <taxon>Hexapoda</taxon>
        <taxon>Insecta</taxon>
        <taxon>Pterygota</taxon>
        <taxon>Palaeoptera</taxon>
        <taxon>Ephemeroptera</taxon>
        <taxon>Pisciforma</taxon>
        <taxon>Baetidae</taxon>
        <taxon>Cloeon</taxon>
    </lineage>
</organism>
<dbReference type="GO" id="GO:0030425">
    <property type="term" value="C:dendrite"/>
    <property type="evidence" value="ECO:0007669"/>
    <property type="project" value="TreeGrafter"/>
</dbReference>
<feature type="transmembrane region" description="Helical" evidence="8">
    <location>
        <begin position="257"/>
        <end position="283"/>
    </location>
</feature>
<gene>
    <name evidence="9" type="ORF">CLODIP_2_CD13235</name>
</gene>
<reference evidence="9 10" key="1">
    <citation type="submission" date="2020-04" db="EMBL/GenBank/DDBJ databases">
        <authorList>
            <person name="Alioto T."/>
            <person name="Alioto T."/>
            <person name="Gomez Garrido J."/>
        </authorList>
    </citation>
    <scope>NUCLEOTIDE SEQUENCE [LARGE SCALE GENOMIC DNA]</scope>
</reference>
<evidence type="ECO:0000256" key="7">
    <source>
        <dbReference type="ARBA" id="ARBA00023224"/>
    </source>
</evidence>
<feature type="transmembrane region" description="Helical" evidence="8">
    <location>
        <begin position="303"/>
        <end position="323"/>
    </location>
</feature>
<feature type="transmembrane region" description="Helical" evidence="8">
    <location>
        <begin position="57"/>
        <end position="83"/>
    </location>
</feature>
<dbReference type="Pfam" id="PF08395">
    <property type="entry name" value="7tm_7"/>
    <property type="match status" value="1"/>
</dbReference>
<dbReference type="GO" id="GO:0005886">
    <property type="term" value="C:plasma membrane"/>
    <property type="evidence" value="ECO:0007669"/>
    <property type="project" value="UniProtKB-SubCell"/>
</dbReference>
<comment type="caution">
    <text evidence="8">Lacks conserved residue(s) required for the propagation of feature annotation.</text>
</comment>
<dbReference type="GO" id="GO:0007165">
    <property type="term" value="P:signal transduction"/>
    <property type="evidence" value="ECO:0007669"/>
    <property type="project" value="UniProtKB-KW"/>
</dbReference>
<dbReference type="GO" id="GO:0050909">
    <property type="term" value="P:sensory perception of taste"/>
    <property type="evidence" value="ECO:0007669"/>
    <property type="project" value="InterPro"/>
</dbReference>
<comment type="function">
    <text evidence="8">Gustatory receptor which mediates acceptance or avoidance behavior, depending on its substrates.</text>
</comment>
<dbReference type="GO" id="GO:0008049">
    <property type="term" value="P:male courtship behavior"/>
    <property type="evidence" value="ECO:0007669"/>
    <property type="project" value="TreeGrafter"/>
</dbReference>
<accession>A0A8S1CYZ2</accession>
<comment type="similarity">
    <text evidence="8">Belongs to the insect chemoreceptor superfamily. Gustatory receptor (GR) family.</text>
</comment>
<dbReference type="PANTHER" id="PTHR21143:SF133">
    <property type="entry name" value="GUSTATORY AND PHEROMONE RECEPTOR 32A-RELATED"/>
    <property type="match status" value="1"/>
</dbReference>
<feature type="transmembrane region" description="Helical" evidence="8">
    <location>
        <begin position="25"/>
        <end position="45"/>
    </location>
</feature>
<sequence>MERVFLRKSALLLGLPAEPSAWSRLYSLVIFLLVTLSSLHVLYKLGLEPLLNRRSDVTLSIAYIFDFMARIARVVSYVIMHILTYKHAGKFEKICQVMATTKCRVSGDLAAKNNDAILYTVLLAMIRLMVTLSRVIFRSAGIPTNLLNTLVNMPFHLKFIFNFYMELQLFTLCSELDQCFDSIRNRLRQLSRNTVTNSITDTGQVLVDKWRLPHMQQLSVHTTFLLSYASSVRNLRRAHSTLADLATKVNMLFGIRLLVDVTAQLTALLLRLKIIIIWIFSVLSPTSERVNDFANSIELERAASALILCPVHICTVYAVVYFCTRTVKKNDLILAEIHSLLNYPLEDDNRQELQIFAMQLAQRKVQFTAAGVMPLDFTLLYSFMGVVTTYLVILIQFGASVPRYSNNDSKVCVELLRNFLQNGTQNVN</sequence>
<evidence type="ECO:0000313" key="10">
    <source>
        <dbReference type="Proteomes" id="UP000494165"/>
    </source>
</evidence>
<protein>
    <recommendedName>
        <fullName evidence="8">Gustatory receptor</fullName>
    </recommendedName>
</protein>
<evidence type="ECO:0000256" key="1">
    <source>
        <dbReference type="ARBA" id="ARBA00004651"/>
    </source>
</evidence>
<comment type="caution">
    <text evidence="9">The sequence shown here is derived from an EMBL/GenBank/DDBJ whole genome shotgun (WGS) entry which is preliminary data.</text>
</comment>
<dbReference type="GO" id="GO:0043025">
    <property type="term" value="C:neuronal cell body"/>
    <property type="evidence" value="ECO:0007669"/>
    <property type="project" value="TreeGrafter"/>
</dbReference>
<evidence type="ECO:0000256" key="2">
    <source>
        <dbReference type="ARBA" id="ARBA00022475"/>
    </source>
</evidence>
<keyword evidence="7 8" id="KW-0807">Transducer</keyword>
<evidence type="ECO:0000256" key="8">
    <source>
        <dbReference type="RuleBase" id="RU363108"/>
    </source>
</evidence>
<dbReference type="GO" id="GO:0030424">
    <property type="term" value="C:axon"/>
    <property type="evidence" value="ECO:0007669"/>
    <property type="project" value="TreeGrafter"/>
</dbReference>
<dbReference type="OrthoDB" id="6366728at2759"/>
<evidence type="ECO:0000256" key="4">
    <source>
        <dbReference type="ARBA" id="ARBA00022989"/>
    </source>
</evidence>
<keyword evidence="6 8" id="KW-0675">Receptor</keyword>
<keyword evidence="10" id="KW-1185">Reference proteome</keyword>
<keyword evidence="2 8" id="KW-1003">Cell membrane</keyword>
<comment type="subcellular location">
    <subcellularLocation>
        <location evidence="1 8">Cell membrane</location>
        <topology evidence="1 8">Multi-pass membrane protein</topology>
    </subcellularLocation>
</comment>
<evidence type="ECO:0000313" key="9">
    <source>
        <dbReference type="EMBL" id="CAB3373299.1"/>
    </source>
</evidence>
<dbReference type="AlphaFoldDB" id="A0A8S1CYZ2"/>
<keyword evidence="4 8" id="KW-1133">Transmembrane helix</keyword>
<dbReference type="GO" id="GO:0007635">
    <property type="term" value="P:chemosensory behavior"/>
    <property type="evidence" value="ECO:0007669"/>
    <property type="project" value="TreeGrafter"/>
</dbReference>
<feature type="transmembrane region" description="Helical" evidence="8">
    <location>
        <begin position="379"/>
        <end position="399"/>
    </location>
</feature>
<dbReference type="Proteomes" id="UP000494165">
    <property type="component" value="Unassembled WGS sequence"/>
</dbReference>
<dbReference type="InterPro" id="IPR013604">
    <property type="entry name" value="7TM_chemorcpt"/>
</dbReference>
<keyword evidence="3 8" id="KW-0812">Transmembrane</keyword>
<proteinExistence type="inferred from homology"/>
<evidence type="ECO:0000256" key="5">
    <source>
        <dbReference type="ARBA" id="ARBA00023136"/>
    </source>
</evidence>
<keyword evidence="5 8" id="KW-0472">Membrane</keyword>
<evidence type="ECO:0000256" key="6">
    <source>
        <dbReference type="ARBA" id="ARBA00023170"/>
    </source>
</evidence>